<proteinExistence type="predicted"/>
<dbReference type="SMART" id="SM00324">
    <property type="entry name" value="RhoGAP"/>
    <property type="match status" value="1"/>
</dbReference>
<dbReference type="PANTHER" id="PTHR15228">
    <property type="entry name" value="SPERMATHECAL PHYSIOLOGY VARIANT"/>
    <property type="match status" value="1"/>
</dbReference>
<feature type="region of interest" description="Disordered" evidence="2">
    <location>
        <begin position="667"/>
        <end position="1008"/>
    </location>
</feature>
<dbReference type="SUPFAM" id="SSF48350">
    <property type="entry name" value="GTPase activation domain, GAP"/>
    <property type="match status" value="1"/>
</dbReference>
<feature type="region of interest" description="Disordered" evidence="2">
    <location>
        <begin position="1"/>
        <end position="37"/>
    </location>
</feature>
<feature type="compositionally biased region" description="Low complexity" evidence="2">
    <location>
        <begin position="673"/>
        <end position="697"/>
    </location>
</feature>
<dbReference type="InterPro" id="IPR000198">
    <property type="entry name" value="RhoGAP_dom"/>
</dbReference>
<dbReference type="KEGG" id="cim:CIMG_00196"/>
<feature type="compositionally biased region" description="Basic and acidic residues" evidence="2">
    <location>
        <begin position="599"/>
        <end position="610"/>
    </location>
</feature>
<dbReference type="InterPro" id="IPR008936">
    <property type="entry name" value="Rho_GTPase_activation_prot"/>
</dbReference>
<feature type="compositionally biased region" description="Polar residues" evidence="2">
    <location>
        <begin position="851"/>
        <end position="868"/>
    </location>
</feature>
<feature type="compositionally biased region" description="Polar residues" evidence="2">
    <location>
        <begin position="339"/>
        <end position="376"/>
    </location>
</feature>
<gene>
    <name evidence="4" type="ORF">CIMG_00196</name>
</gene>
<dbReference type="PROSITE" id="PS50238">
    <property type="entry name" value="RHOGAP"/>
    <property type="match status" value="1"/>
</dbReference>
<feature type="compositionally biased region" description="Basic and acidic residues" evidence="2">
    <location>
        <begin position="718"/>
        <end position="730"/>
    </location>
</feature>
<name>A0A0E1S4A5_COCIM</name>
<keyword evidence="1" id="KW-0343">GTPase activation</keyword>
<feature type="compositionally biased region" description="Low complexity" evidence="2">
    <location>
        <begin position="501"/>
        <end position="512"/>
    </location>
</feature>
<dbReference type="AlphaFoldDB" id="A0A0E1S4A5"/>
<evidence type="ECO:0000256" key="2">
    <source>
        <dbReference type="SAM" id="MobiDB-lite"/>
    </source>
</evidence>
<feature type="compositionally biased region" description="Polar residues" evidence="2">
    <location>
        <begin position="798"/>
        <end position="813"/>
    </location>
</feature>
<dbReference type="VEuPathDB" id="FungiDB:CIMG_00196"/>
<dbReference type="GeneID" id="4567574"/>
<protein>
    <submittedName>
        <fullName evidence="4">Rho GTPase activator</fullName>
    </submittedName>
</protein>
<accession>A0A0E1S4A5</accession>
<dbReference type="Gene3D" id="1.10.555.10">
    <property type="entry name" value="Rho GTPase activation protein"/>
    <property type="match status" value="1"/>
</dbReference>
<feature type="compositionally biased region" description="Polar residues" evidence="2">
    <location>
        <begin position="940"/>
        <end position="959"/>
    </location>
</feature>
<evidence type="ECO:0000313" key="4">
    <source>
        <dbReference type="EMBL" id="EAS34842.1"/>
    </source>
</evidence>
<evidence type="ECO:0000259" key="3">
    <source>
        <dbReference type="PROSITE" id="PS50238"/>
    </source>
</evidence>
<dbReference type="OMA" id="REHRRSW"/>
<feature type="compositionally biased region" description="Low complexity" evidence="2">
    <location>
        <begin position="780"/>
        <end position="789"/>
    </location>
</feature>
<reference evidence="5" key="1">
    <citation type="journal article" date="2009" name="Genome Res.">
        <title>Comparative genomic analyses of the human fungal pathogens Coccidioides and their relatives.</title>
        <authorList>
            <person name="Sharpton T.J."/>
            <person name="Stajich J.E."/>
            <person name="Rounsley S.D."/>
            <person name="Gardner M.J."/>
            <person name="Wortman J.R."/>
            <person name="Jordar V.S."/>
            <person name="Maiti R."/>
            <person name="Kodira C.D."/>
            <person name="Neafsey D.E."/>
            <person name="Zeng Q."/>
            <person name="Hung C.-Y."/>
            <person name="McMahan C."/>
            <person name="Muszewska A."/>
            <person name="Grynberg M."/>
            <person name="Mandel M.A."/>
            <person name="Kellner E.M."/>
            <person name="Barker B.M."/>
            <person name="Galgiani J.N."/>
            <person name="Orbach M.J."/>
            <person name="Kirkland T.N."/>
            <person name="Cole G.T."/>
            <person name="Henn M.R."/>
            <person name="Birren B.W."/>
            <person name="Taylor J.W."/>
        </authorList>
    </citation>
    <scope>NUCLEOTIDE SEQUENCE [LARGE SCALE GENOMIC DNA]</scope>
    <source>
        <strain evidence="5">RS</strain>
    </source>
</reference>
<feature type="compositionally biased region" description="Polar residues" evidence="2">
    <location>
        <begin position="972"/>
        <end position="991"/>
    </location>
</feature>
<feature type="domain" description="Rho-GAP" evidence="3">
    <location>
        <begin position="78"/>
        <end position="288"/>
    </location>
</feature>
<feature type="compositionally biased region" description="Basic residues" evidence="2">
    <location>
        <begin position="611"/>
        <end position="623"/>
    </location>
</feature>
<evidence type="ECO:0000256" key="1">
    <source>
        <dbReference type="ARBA" id="ARBA00022468"/>
    </source>
</evidence>
<feature type="compositionally biased region" description="Polar residues" evidence="2">
    <location>
        <begin position="539"/>
        <end position="564"/>
    </location>
</feature>
<dbReference type="InterPro" id="IPR051025">
    <property type="entry name" value="RhoGAP"/>
</dbReference>
<dbReference type="GO" id="GO:0005938">
    <property type="term" value="C:cell cortex"/>
    <property type="evidence" value="ECO:0007669"/>
    <property type="project" value="TreeGrafter"/>
</dbReference>
<organism evidence="4 5">
    <name type="scientific">Coccidioides immitis (strain RS)</name>
    <name type="common">Valley fever fungus</name>
    <dbReference type="NCBI Taxonomy" id="246410"/>
    <lineage>
        <taxon>Eukaryota</taxon>
        <taxon>Fungi</taxon>
        <taxon>Dikarya</taxon>
        <taxon>Ascomycota</taxon>
        <taxon>Pezizomycotina</taxon>
        <taxon>Eurotiomycetes</taxon>
        <taxon>Eurotiomycetidae</taxon>
        <taxon>Onygenales</taxon>
        <taxon>Onygenaceae</taxon>
        <taxon>Coccidioides</taxon>
    </lineage>
</organism>
<feature type="compositionally biased region" description="Low complexity" evidence="2">
    <location>
        <begin position="1"/>
        <end position="34"/>
    </location>
</feature>
<feature type="compositionally biased region" description="Low complexity" evidence="2">
    <location>
        <begin position="403"/>
        <end position="417"/>
    </location>
</feature>
<evidence type="ECO:0000313" key="5">
    <source>
        <dbReference type="Proteomes" id="UP000001261"/>
    </source>
</evidence>
<reference evidence="5" key="2">
    <citation type="journal article" date="2010" name="Genome Res.">
        <title>Population genomic sequencing of Coccidioides fungi reveals recent hybridization and transposon control.</title>
        <authorList>
            <person name="Neafsey D.E."/>
            <person name="Barker B.M."/>
            <person name="Sharpton T.J."/>
            <person name="Stajich J.E."/>
            <person name="Park D.J."/>
            <person name="Whiston E."/>
            <person name="Hung C.-Y."/>
            <person name="McMahan C."/>
            <person name="White J."/>
            <person name="Sykes S."/>
            <person name="Heiman D."/>
            <person name="Young S."/>
            <person name="Zeng Q."/>
            <person name="Abouelleil A."/>
            <person name="Aftuck L."/>
            <person name="Bessette D."/>
            <person name="Brown A."/>
            <person name="FitzGerald M."/>
            <person name="Lui A."/>
            <person name="Macdonald J.P."/>
            <person name="Priest M."/>
            <person name="Orbach M.J."/>
            <person name="Galgiani J.N."/>
            <person name="Kirkland T.N."/>
            <person name="Cole G.T."/>
            <person name="Birren B.W."/>
            <person name="Henn M.R."/>
            <person name="Taylor J.W."/>
            <person name="Rounsley S.D."/>
        </authorList>
    </citation>
    <scope>GENOME REANNOTATION</scope>
    <source>
        <strain evidence="5">RS</strain>
    </source>
</reference>
<dbReference type="GO" id="GO:0060237">
    <property type="term" value="P:regulation of fungal-type cell wall organization"/>
    <property type="evidence" value="ECO:0007669"/>
    <property type="project" value="TreeGrafter"/>
</dbReference>
<feature type="compositionally biased region" description="Polar residues" evidence="2">
    <location>
        <begin position="1026"/>
        <end position="1043"/>
    </location>
</feature>
<feature type="region of interest" description="Disordered" evidence="2">
    <location>
        <begin position="312"/>
        <end position="637"/>
    </location>
</feature>
<feature type="compositionally biased region" description="Basic and acidic residues" evidence="2">
    <location>
        <begin position="767"/>
        <end position="778"/>
    </location>
</feature>
<dbReference type="EMBL" id="GG704911">
    <property type="protein sequence ID" value="EAS34842.1"/>
    <property type="molecule type" value="Genomic_DNA"/>
</dbReference>
<dbReference type="Pfam" id="PF00620">
    <property type="entry name" value="RhoGAP"/>
    <property type="match status" value="1"/>
</dbReference>
<dbReference type="PANTHER" id="PTHR15228:SF25">
    <property type="entry name" value="F-BAR DOMAIN-CONTAINING PROTEIN"/>
    <property type="match status" value="1"/>
</dbReference>
<dbReference type="STRING" id="246410.A0A0E1S4A5"/>
<dbReference type="InParanoid" id="A0A0E1S4A5"/>
<feature type="region of interest" description="Disordered" evidence="2">
    <location>
        <begin position="1026"/>
        <end position="1059"/>
    </location>
</feature>
<dbReference type="OrthoDB" id="3196451at2759"/>
<dbReference type="GO" id="GO:0005096">
    <property type="term" value="F:GTPase activator activity"/>
    <property type="evidence" value="ECO:0007669"/>
    <property type="project" value="UniProtKB-KW"/>
</dbReference>
<feature type="compositionally biased region" description="Polar residues" evidence="2">
    <location>
        <begin position="572"/>
        <end position="589"/>
    </location>
</feature>
<keyword evidence="5" id="KW-1185">Reference proteome</keyword>
<dbReference type="Proteomes" id="UP000001261">
    <property type="component" value="Unassembled WGS sequence"/>
</dbReference>
<dbReference type="GO" id="GO:0007165">
    <property type="term" value="P:signal transduction"/>
    <property type="evidence" value="ECO:0007669"/>
    <property type="project" value="InterPro"/>
</dbReference>
<dbReference type="RefSeq" id="XP_001246425.1">
    <property type="nucleotide sequence ID" value="XM_001246424.1"/>
</dbReference>
<feature type="compositionally biased region" description="Polar residues" evidence="2">
    <location>
        <begin position="885"/>
        <end position="894"/>
    </location>
</feature>
<dbReference type="CDD" id="cd04396">
    <property type="entry name" value="RhoGAP_fSAC7_BAG7"/>
    <property type="match status" value="1"/>
</dbReference>
<sequence>MANSQQSSGSPSARAPPAASGAASSSSPDVPSAPSRRDLASWWKQFKRNTKKDETAPQSAGIFGVPLNVSIKYANVAISLTGDDGKSFVYGYVPIVVAKCGVFLKEKATDVEGIFRLSGSAKRIKDLQEIFNSPDRYGKGLDWTGYTVHDAANILRRYLNQLPEPIVPLDFYERFRDPLRRGHPQTQVDGEDEQSDNTAALTREEAVLTYQRLIKELPPLNRQLLLYILDLLTVFASKSDLNRMTAGNLAAIFQPGLLSHPNHDMSPQEYKLSQDVLVFLIENQDNFLFGMTGTAADEQTVKEMQEGIYAHPAKSGIRRSASNASGGADSLRKYETLRRNVSVSSKTSKQSGGNVTSPATPRSVSSFGVHRSNTVPSKRPPGLSPTAFNRSPHPSNPPTGGLSPSASPLLASRSQSRVSSIEAMNEAKNTRPDLSLDTNPPAAKADAEARPQQNVPGPIISKPVVTPNKERKLSSLFAWSSPPEDGRQPNRLRKKRRIPGSASESAQSSTQSLHDNSYDVGSSPPPLVRGLSDTDLDQSHVSTPRILTTSSLATAMTPLASQSGSEERSGPQVATESILKSTLSRTPSPSLHYVTDQSDLEHTEENTDKKEKRRSWRFHRSSRRAGEPVSLSISPPAPLGSHAGAGFSTSSLASSNIHNQIMANDTTRVNKESSTSTLLSQSSDVVSGTSVTSPPVTKDNGDEERKSFFSKFKAKVSHVKDGMKDKESDLGRSQSPPTSDHERSSSRTSLSFFNRDAKANRAPPADATRDQRHSEAQDKPTAPTTMSPPSSLPPGPSQIQIASPPSTMPQDPTTPDVVTVLPKVEEEPSLPDTITDQGVESKQPCHPPTQAPVQESTQDTPEVPTGNTPLPLDPVKATSEVPLESPSQGVTGTSGEVAPEQHINVQIESSVEAPTGESAELVSKQTTETPAEAPPKCSTAAPTQSTAETKMELPSTTPTRIPIETSLERSTDVSTQPTTEGKTRVSSTMTTELPMEKLPEPSTDAPLQPPARVLAEVAAKIALRDASNQATSIQAAPPQSQDESETKTQPETKSQPGSS</sequence>